<feature type="compositionally biased region" description="Polar residues" evidence="6">
    <location>
        <begin position="1"/>
        <end position="16"/>
    </location>
</feature>
<dbReference type="InParanoid" id="F4S3S4"/>
<dbReference type="RefSeq" id="XP_007416018.1">
    <property type="nucleotide sequence ID" value="XM_007415956.1"/>
</dbReference>
<dbReference type="eggNOG" id="KOG3030">
    <property type="taxonomic scope" value="Eukaryota"/>
</dbReference>
<protein>
    <recommendedName>
        <fullName evidence="8">Phosphatidic acid phosphatase type 2/haloperoxidase domain-containing protein</fullName>
    </recommendedName>
</protein>
<name>F4S3S4_MELLP</name>
<reference evidence="10" key="1">
    <citation type="journal article" date="2011" name="Proc. Natl. Acad. Sci. U.S.A.">
        <title>Obligate biotrophy features unraveled by the genomic analysis of rust fungi.</title>
        <authorList>
            <person name="Duplessis S."/>
            <person name="Cuomo C.A."/>
            <person name="Lin Y.-C."/>
            <person name="Aerts A."/>
            <person name="Tisserant E."/>
            <person name="Veneault-Fourrey C."/>
            <person name="Joly D.L."/>
            <person name="Hacquard S."/>
            <person name="Amselem J."/>
            <person name="Cantarel B.L."/>
            <person name="Chiu R."/>
            <person name="Coutinho P.M."/>
            <person name="Feau N."/>
            <person name="Field M."/>
            <person name="Frey P."/>
            <person name="Gelhaye E."/>
            <person name="Goldberg J."/>
            <person name="Grabherr M.G."/>
            <person name="Kodira C.D."/>
            <person name="Kohler A."/>
            <person name="Kuees U."/>
            <person name="Lindquist E.A."/>
            <person name="Lucas S.M."/>
            <person name="Mago R."/>
            <person name="Mauceli E."/>
            <person name="Morin E."/>
            <person name="Murat C."/>
            <person name="Pangilinan J.L."/>
            <person name="Park R."/>
            <person name="Pearson M."/>
            <person name="Quesneville H."/>
            <person name="Rouhier N."/>
            <person name="Sakthikumar S."/>
            <person name="Salamov A.A."/>
            <person name="Schmutz J."/>
            <person name="Selles B."/>
            <person name="Shapiro H."/>
            <person name="Tanguay P."/>
            <person name="Tuskan G.A."/>
            <person name="Henrissat B."/>
            <person name="Van de Peer Y."/>
            <person name="Rouze P."/>
            <person name="Ellis J.G."/>
            <person name="Dodds P.N."/>
            <person name="Schein J.E."/>
            <person name="Zhong S."/>
            <person name="Hamelin R.C."/>
            <person name="Grigoriev I.V."/>
            <person name="Szabo L.J."/>
            <person name="Martin F."/>
        </authorList>
    </citation>
    <scope>NUCLEOTIDE SEQUENCE [LARGE SCALE GENOMIC DNA]</scope>
    <source>
        <strain evidence="10">98AG31 / pathotype 3-4-7</strain>
    </source>
</reference>
<organism evidence="10">
    <name type="scientific">Melampsora larici-populina (strain 98AG31 / pathotype 3-4-7)</name>
    <name type="common">Poplar leaf rust fungus</name>
    <dbReference type="NCBI Taxonomy" id="747676"/>
    <lineage>
        <taxon>Eukaryota</taxon>
        <taxon>Fungi</taxon>
        <taxon>Dikarya</taxon>
        <taxon>Basidiomycota</taxon>
        <taxon>Pucciniomycotina</taxon>
        <taxon>Pucciniomycetes</taxon>
        <taxon>Pucciniales</taxon>
        <taxon>Melampsoraceae</taxon>
        <taxon>Melampsora</taxon>
    </lineage>
</organism>
<evidence type="ECO:0000256" key="4">
    <source>
        <dbReference type="ARBA" id="ARBA00022989"/>
    </source>
</evidence>
<accession>F4S3S4</accession>
<dbReference type="KEGG" id="mlr:MELLADRAFT_117984"/>
<feature type="transmembrane region" description="Helical" evidence="7">
    <location>
        <begin position="56"/>
        <end position="77"/>
    </location>
</feature>
<dbReference type="Proteomes" id="UP000001072">
    <property type="component" value="Unassembled WGS sequence"/>
</dbReference>
<dbReference type="GO" id="GO:0046839">
    <property type="term" value="P:phospholipid dephosphorylation"/>
    <property type="evidence" value="ECO:0007669"/>
    <property type="project" value="TreeGrafter"/>
</dbReference>
<dbReference type="VEuPathDB" id="FungiDB:MELLADRAFT_117984"/>
<feature type="transmembrane region" description="Helical" evidence="7">
    <location>
        <begin position="282"/>
        <end position="300"/>
    </location>
</feature>
<feature type="transmembrane region" description="Helical" evidence="7">
    <location>
        <begin position="141"/>
        <end position="160"/>
    </location>
</feature>
<dbReference type="Gene3D" id="1.20.144.10">
    <property type="entry name" value="Phosphatidic acid phosphatase type 2/haloperoxidase"/>
    <property type="match status" value="1"/>
</dbReference>
<keyword evidence="10" id="KW-1185">Reference proteome</keyword>
<keyword evidence="5 7" id="KW-0472">Membrane</keyword>
<dbReference type="InterPro" id="IPR043216">
    <property type="entry name" value="PAP-like"/>
</dbReference>
<evidence type="ECO:0000313" key="10">
    <source>
        <dbReference type="Proteomes" id="UP000001072"/>
    </source>
</evidence>
<dbReference type="OrthoDB" id="10030083at2759"/>
<dbReference type="SUPFAM" id="SSF48317">
    <property type="entry name" value="Acid phosphatase/Vanadium-dependent haloperoxidase"/>
    <property type="match status" value="1"/>
</dbReference>
<feature type="transmembrane region" description="Helical" evidence="7">
    <location>
        <begin position="114"/>
        <end position="135"/>
    </location>
</feature>
<dbReference type="PANTHER" id="PTHR10165">
    <property type="entry name" value="LIPID PHOSPHATE PHOSPHATASE"/>
    <property type="match status" value="1"/>
</dbReference>
<dbReference type="GO" id="GO:0016020">
    <property type="term" value="C:membrane"/>
    <property type="evidence" value="ECO:0007669"/>
    <property type="project" value="UniProtKB-SubCell"/>
</dbReference>
<dbReference type="GO" id="GO:0008195">
    <property type="term" value="F:phosphatidate phosphatase activity"/>
    <property type="evidence" value="ECO:0007669"/>
    <property type="project" value="TreeGrafter"/>
</dbReference>
<evidence type="ECO:0000259" key="8">
    <source>
        <dbReference type="SMART" id="SM00014"/>
    </source>
</evidence>
<evidence type="ECO:0000256" key="6">
    <source>
        <dbReference type="SAM" id="MobiDB-lite"/>
    </source>
</evidence>
<keyword evidence="4 7" id="KW-1133">Transmembrane helix</keyword>
<dbReference type="SMART" id="SM00014">
    <property type="entry name" value="acidPPc"/>
    <property type="match status" value="1"/>
</dbReference>
<evidence type="ECO:0000256" key="7">
    <source>
        <dbReference type="SAM" id="Phobius"/>
    </source>
</evidence>
<dbReference type="PANTHER" id="PTHR10165:SF35">
    <property type="entry name" value="RE23632P"/>
    <property type="match status" value="1"/>
</dbReference>
<proteinExistence type="inferred from homology"/>
<evidence type="ECO:0000313" key="9">
    <source>
        <dbReference type="EMBL" id="EGG00747.1"/>
    </source>
</evidence>
<feature type="domain" description="Phosphatidic acid phosphatase type 2/haloperoxidase" evidence="8">
    <location>
        <begin position="151"/>
        <end position="297"/>
    </location>
</feature>
<dbReference type="GO" id="GO:0006644">
    <property type="term" value="P:phospholipid metabolic process"/>
    <property type="evidence" value="ECO:0007669"/>
    <property type="project" value="InterPro"/>
</dbReference>
<dbReference type="AlphaFoldDB" id="F4S3S4"/>
<dbReference type="EMBL" id="GL883144">
    <property type="protein sequence ID" value="EGG00747.1"/>
    <property type="molecule type" value="Genomic_DNA"/>
</dbReference>
<sequence length="355" mass="39000">MDPNPSTSQAQHTTAPTPEVPDDLEANPLNGRSTPITSAPRPSLYQLFRTSLSHSLSGWFCPAYLVDWAVVLAAIVLEKIYLTPLKPFQRDLSIYFPSPEYHGILKPEHISEEWLHHFSVTLPFLVLIILTLLSYPTGGVHLLPTLHLSLLGLLASHVIARYPTDLLKVWVGRLRPDFFSRCSYSVTTNTCIAHHSNFKLIEKGMKSFPSGHSAEAFSGLGFLALWIAGRNGAFAFGGDRLRGSGPLESRLLKGLVAVVWLVLATWIAVTRLQDNLHHSTDVLAGGFIGISSALIAYLLYFPSPFDGNTLGTTMGKPRQVYFSTPHLRDDYPTTREGAIALPGPEQSIRVHSGSP</sequence>
<dbReference type="Pfam" id="PF01569">
    <property type="entry name" value="PAP2"/>
    <property type="match status" value="1"/>
</dbReference>
<dbReference type="InterPro" id="IPR000326">
    <property type="entry name" value="PAP2/HPO"/>
</dbReference>
<evidence type="ECO:0000256" key="1">
    <source>
        <dbReference type="ARBA" id="ARBA00004141"/>
    </source>
</evidence>
<dbReference type="GeneID" id="18926129"/>
<feature type="transmembrane region" description="Helical" evidence="7">
    <location>
        <begin position="251"/>
        <end position="270"/>
    </location>
</feature>
<dbReference type="HOGENOM" id="CLU_021458_5_0_1"/>
<keyword evidence="3 7" id="KW-0812">Transmembrane</keyword>
<dbReference type="InterPro" id="IPR036938">
    <property type="entry name" value="PAP2/HPO_sf"/>
</dbReference>
<evidence type="ECO:0000256" key="5">
    <source>
        <dbReference type="ARBA" id="ARBA00023136"/>
    </source>
</evidence>
<feature type="region of interest" description="Disordered" evidence="6">
    <location>
        <begin position="1"/>
        <end position="37"/>
    </location>
</feature>
<dbReference type="STRING" id="747676.F4S3S4"/>
<comment type="subcellular location">
    <subcellularLocation>
        <location evidence="1">Membrane</location>
        <topology evidence="1">Multi-pass membrane protein</topology>
    </subcellularLocation>
</comment>
<evidence type="ECO:0000256" key="2">
    <source>
        <dbReference type="ARBA" id="ARBA00008816"/>
    </source>
</evidence>
<comment type="similarity">
    <text evidence="2">Belongs to the PA-phosphatase related phosphoesterase family.</text>
</comment>
<evidence type="ECO:0000256" key="3">
    <source>
        <dbReference type="ARBA" id="ARBA00022692"/>
    </source>
</evidence>
<gene>
    <name evidence="9" type="ORF">MELLADRAFT_117984</name>
</gene>